<feature type="transmembrane region" description="Helical" evidence="5">
    <location>
        <begin position="6"/>
        <end position="27"/>
    </location>
</feature>
<evidence type="ECO:0000256" key="3">
    <source>
        <dbReference type="ARBA" id="ARBA00022989"/>
    </source>
</evidence>
<dbReference type="OrthoDB" id="327939at2"/>
<feature type="transmembrane region" description="Helical" evidence="5">
    <location>
        <begin position="94"/>
        <end position="113"/>
    </location>
</feature>
<evidence type="ECO:0000256" key="4">
    <source>
        <dbReference type="ARBA" id="ARBA00023136"/>
    </source>
</evidence>
<name>A0A0Q3PBM4_9FLAO</name>
<protein>
    <recommendedName>
        <fullName evidence="8">DoxX family protein</fullName>
    </recommendedName>
</protein>
<evidence type="ECO:0008006" key="8">
    <source>
        <dbReference type="Google" id="ProtNLM"/>
    </source>
</evidence>
<keyword evidence="2 5" id="KW-0812">Transmembrane</keyword>
<dbReference type="PANTHER" id="PTHR36974">
    <property type="entry name" value="MEMBRANE PROTEIN-RELATED"/>
    <property type="match status" value="1"/>
</dbReference>
<dbReference type="STRING" id="452084.AR438_02175"/>
<comment type="subcellular location">
    <subcellularLocation>
        <location evidence="1">Membrane</location>
        <topology evidence="1">Multi-pass membrane protein</topology>
    </subcellularLocation>
</comment>
<evidence type="ECO:0000313" key="7">
    <source>
        <dbReference type="Proteomes" id="UP000051682"/>
    </source>
</evidence>
<organism evidence="6 7">
    <name type="scientific">Chryseobacterium aquaticum</name>
    <dbReference type="NCBI Taxonomy" id="452084"/>
    <lineage>
        <taxon>Bacteria</taxon>
        <taxon>Pseudomonadati</taxon>
        <taxon>Bacteroidota</taxon>
        <taxon>Flavobacteriia</taxon>
        <taxon>Flavobacteriales</taxon>
        <taxon>Weeksellaceae</taxon>
        <taxon>Chryseobacterium group</taxon>
        <taxon>Chryseobacterium</taxon>
    </lineage>
</organism>
<dbReference type="RefSeq" id="WP_056011345.1">
    <property type="nucleotide sequence ID" value="NZ_LLYZ01000002.1"/>
</dbReference>
<accession>A0A0Q3PBM4</accession>
<dbReference type="EMBL" id="LLYZ01000002">
    <property type="protein sequence ID" value="KQK27038.1"/>
    <property type="molecule type" value="Genomic_DNA"/>
</dbReference>
<evidence type="ECO:0000256" key="1">
    <source>
        <dbReference type="ARBA" id="ARBA00004141"/>
    </source>
</evidence>
<feature type="transmembrane region" description="Helical" evidence="5">
    <location>
        <begin position="39"/>
        <end position="58"/>
    </location>
</feature>
<sequence length="117" mass="14060">MLFYSKFLLAFFLILAGILHFVKPYFFMKIMPEYIPFHLKMVYISGLVEILCGILLLFPETQKLGAYLCILLFIAVFPANIEMARKFYLAHHKYFWLTVIRLPLQIVLIWWAYQFRK</sequence>
<reference evidence="6 7" key="1">
    <citation type="submission" date="2015-10" db="EMBL/GenBank/DDBJ databases">
        <title>Chryseobacterium aquaticum genome.</title>
        <authorList>
            <person name="Newman J.D."/>
            <person name="Ferguson M.B."/>
            <person name="Miller J.R."/>
        </authorList>
    </citation>
    <scope>NUCLEOTIDE SEQUENCE [LARGE SCALE GENOMIC DNA]</scope>
    <source>
        <strain evidence="6 7">KCTC 12483</strain>
    </source>
</reference>
<dbReference type="Proteomes" id="UP000051682">
    <property type="component" value="Unassembled WGS sequence"/>
</dbReference>
<keyword evidence="4 5" id="KW-0472">Membrane</keyword>
<dbReference type="PANTHER" id="PTHR36974:SF1">
    <property type="entry name" value="DOXX FAMILY MEMBRANE PROTEIN"/>
    <property type="match status" value="1"/>
</dbReference>
<proteinExistence type="predicted"/>
<evidence type="ECO:0000256" key="2">
    <source>
        <dbReference type="ARBA" id="ARBA00022692"/>
    </source>
</evidence>
<gene>
    <name evidence="6" type="ORF">AR438_02175</name>
</gene>
<evidence type="ECO:0000256" key="5">
    <source>
        <dbReference type="SAM" id="Phobius"/>
    </source>
</evidence>
<feature type="transmembrane region" description="Helical" evidence="5">
    <location>
        <begin position="64"/>
        <end position="82"/>
    </location>
</feature>
<dbReference type="Pfam" id="PF13564">
    <property type="entry name" value="DoxX_2"/>
    <property type="match status" value="1"/>
</dbReference>
<dbReference type="InterPro" id="IPR032808">
    <property type="entry name" value="DoxX"/>
</dbReference>
<keyword evidence="3 5" id="KW-1133">Transmembrane helix</keyword>
<keyword evidence="7" id="KW-1185">Reference proteome</keyword>
<comment type="caution">
    <text evidence="6">The sequence shown here is derived from an EMBL/GenBank/DDBJ whole genome shotgun (WGS) entry which is preliminary data.</text>
</comment>
<dbReference type="AlphaFoldDB" id="A0A0Q3PBM4"/>
<dbReference type="GO" id="GO:0016020">
    <property type="term" value="C:membrane"/>
    <property type="evidence" value="ECO:0007669"/>
    <property type="project" value="UniProtKB-SubCell"/>
</dbReference>
<evidence type="ECO:0000313" key="6">
    <source>
        <dbReference type="EMBL" id="KQK27038.1"/>
    </source>
</evidence>